<dbReference type="Pfam" id="PF25597">
    <property type="entry name" value="SH3_retrovirus"/>
    <property type="match status" value="1"/>
</dbReference>
<dbReference type="Proteomes" id="UP001164743">
    <property type="component" value="Chromosome 5A"/>
</dbReference>
<dbReference type="InterPro" id="IPR001584">
    <property type="entry name" value="Integrase_cat-core"/>
</dbReference>
<evidence type="ECO:0000259" key="3">
    <source>
        <dbReference type="PROSITE" id="PS50994"/>
    </source>
</evidence>
<feature type="compositionally biased region" description="Polar residues" evidence="2">
    <location>
        <begin position="17"/>
        <end position="41"/>
    </location>
</feature>
<feature type="compositionally biased region" description="Pro residues" evidence="2">
    <location>
        <begin position="897"/>
        <end position="907"/>
    </location>
</feature>
<feature type="domain" description="Integrase catalytic" evidence="3">
    <location>
        <begin position="507"/>
        <end position="673"/>
    </location>
</feature>
<evidence type="ECO:0000313" key="5">
    <source>
        <dbReference type="Proteomes" id="UP001164743"/>
    </source>
</evidence>
<dbReference type="SUPFAM" id="SSF53098">
    <property type="entry name" value="Ribonuclease H-like"/>
    <property type="match status" value="1"/>
</dbReference>
<accession>A0ABY7CHS3</accession>
<dbReference type="SUPFAM" id="SSF56672">
    <property type="entry name" value="DNA/RNA polymerases"/>
    <property type="match status" value="1"/>
</dbReference>
<reference evidence="4" key="1">
    <citation type="submission" date="2022-10" db="EMBL/GenBank/DDBJ databases">
        <title>Puccinia triticina Genome sequencing and assembly.</title>
        <authorList>
            <person name="Li C."/>
        </authorList>
    </citation>
    <scope>NUCLEOTIDE SEQUENCE</scope>
    <source>
        <strain evidence="4">Pt15</strain>
    </source>
</reference>
<gene>
    <name evidence="4" type="ORF">PtA15_5A331</name>
</gene>
<dbReference type="Pfam" id="PF14223">
    <property type="entry name" value="Retrotran_gag_2"/>
    <property type="match status" value="1"/>
</dbReference>
<dbReference type="PANTHER" id="PTHR11439">
    <property type="entry name" value="GAG-POL-RELATED RETROTRANSPOSON"/>
    <property type="match status" value="1"/>
</dbReference>
<evidence type="ECO:0000256" key="1">
    <source>
        <dbReference type="ARBA" id="ARBA00022884"/>
    </source>
</evidence>
<feature type="compositionally biased region" description="Basic and acidic residues" evidence="2">
    <location>
        <begin position="262"/>
        <end position="275"/>
    </location>
</feature>
<dbReference type="InterPro" id="IPR013103">
    <property type="entry name" value="RVT_2"/>
</dbReference>
<dbReference type="Pfam" id="PF07727">
    <property type="entry name" value="RVT_2"/>
    <property type="match status" value="1"/>
</dbReference>
<organism evidence="4 5">
    <name type="scientific">Puccinia triticina</name>
    <dbReference type="NCBI Taxonomy" id="208348"/>
    <lineage>
        <taxon>Eukaryota</taxon>
        <taxon>Fungi</taxon>
        <taxon>Dikarya</taxon>
        <taxon>Basidiomycota</taxon>
        <taxon>Pucciniomycotina</taxon>
        <taxon>Pucciniomycetes</taxon>
        <taxon>Pucciniales</taxon>
        <taxon>Pucciniaceae</taxon>
        <taxon>Puccinia</taxon>
    </lineage>
</organism>
<dbReference type="PANTHER" id="PTHR11439:SF440">
    <property type="entry name" value="INTEGRASE CATALYTIC DOMAIN-CONTAINING PROTEIN"/>
    <property type="match status" value="1"/>
</dbReference>
<dbReference type="Pfam" id="PF00665">
    <property type="entry name" value="rve"/>
    <property type="match status" value="1"/>
</dbReference>
<sequence>MKPSPPKSEPNLPEPKSLTNSSVSRPIPTMSSKPDQETWTHPALKTTTIERLKPPGPGSNYNEWTWFMRAHLNTTDVMYVINDDIAKARANPNWARDNKAAFGAISSTIHAVHVRKVRHITTDARALWTALKEAHQDSSAGGVTYFLRKLTTARMTGDDLTAHLDKMAKTFESLSALITADAPLTLDDIYSSSILTSLPSNWLKTRNEDKALVESVAKASLSRQAPPRSSRPPANHSLFCSFCKRSGHNLEICENAARVLAEHDRRNSSSRRSEAGGRTGKSSGNHFRQKPPAKAGQTTVVDLGGDGDEDDSDYSGSDVDSSAHPSAKAGNAVALVDHAANSAAVSRKDANLDSRCSNCMTPYQSDIRDTKPDSTSIRLADNSTVKASHRGTTDLPLDTSVSVPTLVVPNLHKPLLSIAAIKGSLYYLPSNEVKSLSTSSHKLSSIDSSLLGFHHCLLHIGLKPLKRLLKLLGIKPSIMNEVDVQRCTVCVQSKMHQKPFKSRSPYCSDKPGKLIHLDVGSFEVQSREGYKYFVTFIDDFSKCVSFFPMKSKSNVFSCFKLFRAHFERENSIKILALRSDNSGEYMSTEFSSYLAHSGITHEPGPPHSPELNGVAERTNRTLGNLIRCSLASSGLPKSFWADALRHISFTINSVPCHTPAGFRAPNEILGLPLINPSSLHPFGCLVWYKVPEANRAKLNNKGRSALLLSYLGDGNGYRIWDLEKRSVIKSCDVLFDNVSFPYGSPLKHEPSPVLVELPWPNQSASSNPPVKQTTQSSQAPTPSFFNPPPLDIPLKPKFDRRLTASIHAPKSRSPSPPPLSAPPPSPVSPKSTSPSRPFPPSSSPLPPPPKSTSPSPPSPPLSSLLPPPPLSLPPSPPTSSLTPPQSVPNAVSSEVPAPTPSPLPPPTRRSGRQRRAPDCYGNWAKSAAIPDNDIDTPRTWKQLLCSPHKNRWLKSANDEFLSLLGMDTWRLVPRPTKRKIIKSKWVFKIKRCPDKSIQKLKARLVAMGYSQVQGVDYEEVFAPTLRLETLRLILSLLAIKKWKGRQVDFKTAFLNGRLQEPIYMEQPPGFEDSQHPDWVCEVHRSIYGPKQSPREWNRELHDGLVQAGLQQSKYDPTLYFTIENGALAGAVTVHVDDLAIVGEPSFVDPLIDSLGKRFKIGANEELHHFLSMKIDRDAKNCLLYISQSHYISDLQKRFLSGPSVLVRTPTDSLFKDLVPRKEGELASSGPYPQLIGALLWASQCTRPDVAFAVNRLSQFLRDPSDSHWRAALRVLHYLVSTKHLRLRLGGSLTCAGFSDSDWAEDRHDRRSTSAYTYRLGDGAISWKSRKQATVSLSSTEAEYKALLDSCKEGLWLRYVLTELKLRPQTAIPLHVDNAGAEILAKNPEHHSRTKHIDARYHFSRECVQQGKISVMHVSTKDMLADMLTKPLGRVLLENHRARFGVV</sequence>
<feature type="region of interest" description="Disordered" evidence="2">
    <location>
        <begin position="807"/>
        <end position="918"/>
    </location>
</feature>
<dbReference type="Gene3D" id="3.30.420.10">
    <property type="entry name" value="Ribonuclease H-like superfamily/Ribonuclease H"/>
    <property type="match status" value="1"/>
</dbReference>
<dbReference type="RefSeq" id="XP_053020313.1">
    <property type="nucleotide sequence ID" value="XM_053169081.1"/>
</dbReference>
<proteinExistence type="predicted"/>
<name>A0ABY7CHS3_9BASI</name>
<dbReference type="InterPro" id="IPR012337">
    <property type="entry name" value="RNaseH-like_sf"/>
</dbReference>
<dbReference type="PROSITE" id="PS50994">
    <property type="entry name" value="INTEGRASE"/>
    <property type="match status" value="1"/>
</dbReference>
<feature type="compositionally biased region" description="Pro residues" evidence="2">
    <location>
        <begin position="836"/>
        <end position="877"/>
    </location>
</feature>
<dbReference type="InterPro" id="IPR043502">
    <property type="entry name" value="DNA/RNA_pol_sf"/>
</dbReference>
<feature type="region of interest" description="Disordered" evidence="2">
    <location>
        <begin position="262"/>
        <end position="328"/>
    </location>
</feature>
<keyword evidence="1" id="KW-0694">RNA-binding</keyword>
<dbReference type="EMBL" id="CP110425">
    <property type="protein sequence ID" value="WAQ84758.1"/>
    <property type="molecule type" value="Genomic_DNA"/>
</dbReference>
<evidence type="ECO:0000256" key="2">
    <source>
        <dbReference type="SAM" id="MobiDB-lite"/>
    </source>
</evidence>
<dbReference type="CDD" id="cd09272">
    <property type="entry name" value="RNase_HI_RT_Ty1"/>
    <property type="match status" value="1"/>
</dbReference>
<keyword evidence="5" id="KW-1185">Reference proteome</keyword>
<feature type="region of interest" description="Disordered" evidence="2">
    <location>
        <begin position="757"/>
        <end position="795"/>
    </location>
</feature>
<dbReference type="InterPro" id="IPR057670">
    <property type="entry name" value="SH3_retrovirus"/>
</dbReference>
<feature type="region of interest" description="Disordered" evidence="2">
    <location>
        <begin position="1"/>
        <end position="41"/>
    </location>
</feature>
<dbReference type="GeneID" id="77809976"/>
<dbReference type="InterPro" id="IPR036397">
    <property type="entry name" value="RNaseH_sf"/>
</dbReference>
<evidence type="ECO:0000313" key="4">
    <source>
        <dbReference type="EMBL" id="WAQ84758.1"/>
    </source>
</evidence>
<protein>
    <recommendedName>
        <fullName evidence="3">Integrase catalytic domain-containing protein</fullName>
    </recommendedName>
</protein>
<feature type="compositionally biased region" description="Pro residues" evidence="2">
    <location>
        <begin position="814"/>
        <end position="827"/>
    </location>
</feature>
<feature type="compositionally biased region" description="Polar residues" evidence="2">
    <location>
        <begin position="760"/>
        <end position="784"/>
    </location>
</feature>